<dbReference type="PANTHER" id="PTHR10775">
    <property type="entry name" value="OS08G0208400 PROTEIN"/>
    <property type="match status" value="1"/>
</dbReference>
<dbReference type="Proteomes" id="UP000188268">
    <property type="component" value="Unassembled WGS sequence"/>
</dbReference>
<dbReference type="Pfam" id="PF02992">
    <property type="entry name" value="Transposase_21"/>
    <property type="match status" value="1"/>
</dbReference>
<dbReference type="InterPro" id="IPR029480">
    <property type="entry name" value="Transpos_assoc"/>
</dbReference>
<protein>
    <submittedName>
        <fullName evidence="2">Transposon, En/Spm-like protein</fullName>
    </submittedName>
</protein>
<dbReference type="Gramene" id="OMP05337">
    <property type="protein sequence ID" value="OMP05337"/>
    <property type="gene ID" value="CCACVL1_01945"/>
</dbReference>
<keyword evidence="3" id="KW-1185">Reference proteome</keyword>
<proteinExistence type="predicted"/>
<dbReference type="PANTHER" id="PTHR10775:SF190">
    <property type="entry name" value="TNP2-LIKE TRANSPOSON PROTEIN"/>
    <property type="match status" value="1"/>
</dbReference>
<evidence type="ECO:0000259" key="1">
    <source>
        <dbReference type="Pfam" id="PF13963"/>
    </source>
</evidence>
<organism evidence="2 3">
    <name type="scientific">Corchorus capsularis</name>
    <name type="common">Jute</name>
    <dbReference type="NCBI Taxonomy" id="210143"/>
    <lineage>
        <taxon>Eukaryota</taxon>
        <taxon>Viridiplantae</taxon>
        <taxon>Streptophyta</taxon>
        <taxon>Embryophyta</taxon>
        <taxon>Tracheophyta</taxon>
        <taxon>Spermatophyta</taxon>
        <taxon>Magnoliopsida</taxon>
        <taxon>eudicotyledons</taxon>
        <taxon>Gunneridae</taxon>
        <taxon>Pentapetalae</taxon>
        <taxon>rosids</taxon>
        <taxon>malvids</taxon>
        <taxon>Malvales</taxon>
        <taxon>Malvaceae</taxon>
        <taxon>Grewioideae</taxon>
        <taxon>Apeibeae</taxon>
        <taxon>Corchorus</taxon>
    </lineage>
</organism>
<dbReference type="EMBL" id="AWWV01005413">
    <property type="protein sequence ID" value="OMP05337.1"/>
    <property type="molecule type" value="Genomic_DNA"/>
</dbReference>
<evidence type="ECO:0000313" key="2">
    <source>
        <dbReference type="EMBL" id="OMP05337.1"/>
    </source>
</evidence>
<name>A0A1R3KE14_COCAP</name>
<dbReference type="InterPro" id="IPR004242">
    <property type="entry name" value="Transposase_21"/>
</dbReference>
<dbReference type="AlphaFoldDB" id="A0A1R3KE14"/>
<gene>
    <name evidence="2" type="ORF">CCACVL1_01945</name>
</gene>
<dbReference type="Pfam" id="PF13963">
    <property type="entry name" value="Transpos_assoc"/>
    <property type="match status" value="1"/>
</dbReference>
<feature type="domain" description="Transposase-associated" evidence="1">
    <location>
        <begin position="3"/>
        <end position="75"/>
    </location>
</feature>
<sequence length="775" mass="88080">MDKSWILKPRTRIAYLNGVDKFLDFAFAKLAEGKEILCPCVNCVNGSWLERKEVREHLICKGINEKYTEWNMHGEESFDEDIDVDNNHNIHDDMHDDKHDDMHEMLNDVFNDGMDDGNGFSSGPDENAQKFYNLLKKAEEELYPGSLMWTISDFPAYAMLSGWSAKGKLACPCCNYDTCYQYLRHSKKMCYMGHRRLLEPSHKWRHDRTSFDGSIELRQAPQPLSGSVALEHIKNQRKNPNEKGPWKKKSIFFELLYWEHNSLRHNLDVMHIEKNITDNILGTLLDIPGKSKDHAKAMFDLKDMGIRRNLQPQESYDSRRTIIPKAYQEDVVIYCGLYNRDPTQTCEAPLWEGQIREAFGPKQTIPRMLGRVFTVGIIALTGRVVGAKCYTVGVRWEPPLESLRPELSATPWESPLKSWRPVGLGDCVVWACRDDKPIRALGRVSTVGNRTLTGRVVGAKCYTVGVRWEPPLESRRPRSNPTCEVPFGKGKSVRRFGPKRTIFCRLGRISTVGIRAFTGCVAGAKCYTVGVRWEPPLKSRRPVGPGDCVVWACRDDKPIRGLGRISTVNIRALTGRVVVAKCYTVGVRWDPPLESRCPRFNPNLWGAFWEGRIREAFGSKRIIPRRLGRNSTVSIRALTGRVVGAKCYTVGVRWEPPLESRRPVGPGQIREAFGSKRTIPRRLGRISTVSIRSLTGRVVGAKCYSVGVRWEATSRIPGAWLVLMIVGLVGDDKRIRRVDCDAPRSQIKRMLLSIVVYIIEIQPKLVRHLLGRANP</sequence>
<accession>A0A1R3KE14</accession>
<evidence type="ECO:0000313" key="3">
    <source>
        <dbReference type="Proteomes" id="UP000188268"/>
    </source>
</evidence>
<reference evidence="2 3" key="1">
    <citation type="submission" date="2013-09" db="EMBL/GenBank/DDBJ databases">
        <title>Corchorus capsularis genome sequencing.</title>
        <authorList>
            <person name="Alam M."/>
            <person name="Haque M.S."/>
            <person name="Islam M.S."/>
            <person name="Emdad E.M."/>
            <person name="Islam M.M."/>
            <person name="Ahmed B."/>
            <person name="Halim A."/>
            <person name="Hossen Q.M.M."/>
            <person name="Hossain M.Z."/>
            <person name="Ahmed R."/>
            <person name="Khan M.M."/>
            <person name="Islam R."/>
            <person name="Rashid M.M."/>
            <person name="Khan S.A."/>
            <person name="Rahman M.S."/>
            <person name="Alam M."/>
        </authorList>
    </citation>
    <scope>NUCLEOTIDE SEQUENCE [LARGE SCALE GENOMIC DNA]</scope>
    <source>
        <strain evidence="3">cv. CVL-1</strain>
        <tissue evidence="2">Whole seedling</tissue>
    </source>
</reference>
<dbReference type="OrthoDB" id="1384760at2759"/>
<comment type="caution">
    <text evidence="2">The sequence shown here is derived from an EMBL/GenBank/DDBJ whole genome shotgun (WGS) entry which is preliminary data.</text>
</comment>